<keyword evidence="1" id="KW-0472">Membrane</keyword>
<name>A0A1I2HNB8_9MICO</name>
<evidence type="ECO:0008006" key="4">
    <source>
        <dbReference type="Google" id="ProtNLM"/>
    </source>
</evidence>
<keyword evidence="1" id="KW-1133">Transmembrane helix</keyword>
<protein>
    <recommendedName>
        <fullName evidence="4">ATP synthase protein I</fullName>
    </recommendedName>
</protein>
<dbReference type="EMBL" id="FONZ01000004">
    <property type="protein sequence ID" value="SFF30226.1"/>
    <property type="molecule type" value="Genomic_DNA"/>
</dbReference>
<dbReference type="OrthoDB" id="5148809at2"/>
<organism evidence="2 3">
    <name type="scientific">Flavimobilis marinus</name>
    <dbReference type="NCBI Taxonomy" id="285351"/>
    <lineage>
        <taxon>Bacteria</taxon>
        <taxon>Bacillati</taxon>
        <taxon>Actinomycetota</taxon>
        <taxon>Actinomycetes</taxon>
        <taxon>Micrococcales</taxon>
        <taxon>Jonesiaceae</taxon>
        <taxon>Flavimobilis</taxon>
    </lineage>
</organism>
<feature type="transmembrane region" description="Helical" evidence="1">
    <location>
        <begin position="104"/>
        <end position="124"/>
    </location>
</feature>
<evidence type="ECO:0000313" key="2">
    <source>
        <dbReference type="EMBL" id="SFF30226.1"/>
    </source>
</evidence>
<keyword evidence="3" id="KW-1185">Reference proteome</keyword>
<reference evidence="3" key="1">
    <citation type="submission" date="2016-10" db="EMBL/GenBank/DDBJ databases">
        <authorList>
            <person name="Varghese N."/>
            <person name="Submissions S."/>
        </authorList>
    </citation>
    <scope>NUCLEOTIDE SEQUENCE [LARGE SCALE GENOMIC DNA]</scope>
    <source>
        <strain evidence="3">DSM 19083</strain>
    </source>
</reference>
<proteinExistence type="predicted"/>
<gene>
    <name evidence="2" type="ORF">SAMN04488035_2406</name>
</gene>
<dbReference type="RefSeq" id="WP_093379096.1">
    <property type="nucleotide sequence ID" value="NZ_BNAN01000004.1"/>
</dbReference>
<dbReference type="AlphaFoldDB" id="A0A1I2HNB8"/>
<feature type="transmembrane region" description="Helical" evidence="1">
    <location>
        <begin position="79"/>
        <end position="98"/>
    </location>
</feature>
<accession>A0A1I2HNB8</accession>
<dbReference type="STRING" id="285351.SAMN04488035_2406"/>
<dbReference type="Proteomes" id="UP000198520">
    <property type="component" value="Unassembled WGS sequence"/>
</dbReference>
<feature type="transmembrane region" description="Helical" evidence="1">
    <location>
        <begin position="21"/>
        <end position="39"/>
    </location>
</feature>
<evidence type="ECO:0000256" key="1">
    <source>
        <dbReference type="SAM" id="Phobius"/>
    </source>
</evidence>
<sequence length="146" mass="15116">MSAPTDPSDARRTYGGVLRDVTVFVVVLTVLGVAGGALVGGTAGVWGALVGAGIAAVFSLSTAYIMWATAAKPMHVMNAWLVGAWLGKMALLLVALVLLRGAEFYHPGVLFVVLTLAILGSLAVEYRALASARIPHVDPESRDTLG</sequence>
<feature type="transmembrane region" description="Helical" evidence="1">
    <location>
        <begin position="45"/>
        <end position="67"/>
    </location>
</feature>
<evidence type="ECO:0000313" key="3">
    <source>
        <dbReference type="Proteomes" id="UP000198520"/>
    </source>
</evidence>
<keyword evidence="1" id="KW-0812">Transmembrane</keyword>